<evidence type="ECO:0000313" key="2">
    <source>
        <dbReference type="EMBL" id="CAK9154445.1"/>
    </source>
</evidence>
<dbReference type="Pfam" id="PF04832">
    <property type="entry name" value="SOUL"/>
    <property type="match status" value="1"/>
</dbReference>
<dbReference type="PANTHER" id="PTHR11220:SF50">
    <property type="entry name" value="SOUL HEME-BINDING FAMILY PROTEIN"/>
    <property type="match status" value="1"/>
</dbReference>
<protein>
    <recommendedName>
        <fullName evidence="4">SOUL heme-binding protein</fullName>
    </recommendedName>
</protein>
<evidence type="ECO:0000313" key="3">
    <source>
        <dbReference type="Proteomes" id="UP001642360"/>
    </source>
</evidence>
<dbReference type="PANTHER" id="PTHR11220">
    <property type="entry name" value="HEME-BINDING PROTEIN-RELATED"/>
    <property type="match status" value="1"/>
</dbReference>
<accession>A0ABC8SBF6</accession>
<dbReference type="Gene3D" id="3.20.80.10">
    <property type="entry name" value="Regulatory factor, effector binding domain"/>
    <property type="match status" value="1"/>
</dbReference>
<dbReference type="InterPro" id="IPR018790">
    <property type="entry name" value="DUF2358"/>
</dbReference>
<comment type="similarity">
    <text evidence="1">Belongs to the HEBP family.</text>
</comment>
<dbReference type="InterPro" id="IPR006917">
    <property type="entry name" value="SOUL_heme-bd"/>
</dbReference>
<proteinExistence type="inferred from homology"/>
<evidence type="ECO:0000256" key="1">
    <source>
        <dbReference type="ARBA" id="ARBA00009817"/>
    </source>
</evidence>
<reference evidence="2 3" key="1">
    <citation type="submission" date="2024-02" db="EMBL/GenBank/DDBJ databases">
        <authorList>
            <person name="Vignale AGUSTIN F."/>
            <person name="Sosa J E."/>
            <person name="Modenutti C."/>
        </authorList>
    </citation>
    <scope>NUCLEOTIDE SEQUENCE [LARGE SCALE GENOMIC DNA]</scope>
</reference>
<dbReference type="SUPFAM" id="SSF55136">
    <property type="entry name" value="Probable bacterial effector-binding domain"/>
    <property type="match status" value="1"/>
</dbReference>
<sequence>MATSHLSDHICRPIPHRSASFRRLTTTNTTIIFLSPPKCSKSGSFLVKTDQKSKWVVRLSLVEQNPPKPTVDMKRLVDFLYDDFPHIFNDQGTDRTAYDERVTFLDPITKFDSISGYLFNIAMLKKLFSPDLQLHWVKQDHWDSIQNNDYFSLEGLLDVIKQLRIYETPDLETPKYQLLKRTGKYEVRKYKPFIVVEADGDKLAGSTGFNGVTGYIFGKNSTAEKIPMTTPIFTEAFDADMSKVSIQIVLPSEKDMSSLPYPSQEAVRLRRVEGGIAAVSKFSGELSEDIVLEKEKALRSCVIRDGLKPKLGCLLARYNDPGRTWSSIMRHEVLIWLEEFAWD</sequence>
<dbReference type="EMBL" id="CAUOFW020002525">
    <property type="protein sequence ID" value="CAK9154445.1"/>
    <property type="molecule type" value="Genomic_DNA"/>
</dbReference>
<comment type="caution">
    <text evidence="2">The sequence shown here is derived from an EMBL/GenBank/DDBJ whole genome shotgun (WGS) entry which is preliminary data.</text>
</comment>
<evidence type="ECO:0008006" key="4">
    <source>
        <dbReference type="Google" id="ProtNLM"/>
    </source>
</evidence>
<organism evidence="2 3">
    <name type="scientific">Ilex paraguariensis</name>
    <name type="common">yerba mate</name>
    <dbReference type="NCBI Taxonomy" id="185542"/>
    <lineage>
        <taxon>Eukaryota</taxon>
        <taxon>Viridiplantae</taxon>
        <taxon>Streptophyta</taxon>
        <taxon>Embryophyta</taxon>
        <taxon>Tracheophyta</taxon>
        <taxon>Spermatophyta</taxon>
        <taxon>Magnoliopsida</taxon>
        <taxon>eudicotyledons</taxon>
        <taxon>Gunneridae</taxon>
        <taxon>Pentapetalae</taxon>
        <taxon>asterids</taxon>
        <taxon>campanulids</taxon>
        <taxon>Aquifoliales</taxon>
        <taxon>Aquifoliaceae</taxon>
        <taxon>Ilex</taxon>
    </lineage>
</organism>
<dbReference type="Proteomes" id="UP001642360">
    <property type="component" value="Unassembled WGS sequence"/>
</dbReference>
<dbReference type="AlphaFoldDB" id="A0ABC8SBF6"/>
<dbReference type="Pfam" id="PF10184">
    <property type="entry name" value="DUF2358"/>
    <property type="match status" value="1"/>
</dbReference>
<gene>
    <name evidence="2" type="ORF">ILEXP_LOCUS22763</name>
</gene>
<dbReference type="InterPro" id="IPR011256">
    <property type="entry name" value="Reg_factor_effector_dom_sf"/>
</dbReference>
<dbReference type="FunFam" id="3.20.80.10:FF:000008">
    <property type="entry name" value="SOUL heme-binding protein"/>
    <property type="match status" value="1"/>
</dbReference>
<keyword evidence="3" id="KW-1185">Reference proteome</keyword>
<name>A0ABC8SBF6_9AQUA</name>